<proteinExistence type="inferred from homology"/>
<name>A0A455SSG2_9CHLR</name>
<organism evidence="3">
    <name type="scientific">Thermosporothrix sp. COM3</name>
    <dbReference type="NCBI Taxonomy" id="2490863"/>
    <lineage>
        <taxon>Bacteria</taxon>
        <taxon>Bacillati</taxon>
        <taxon>Chloroflexota</taxon>
        <taxon>Ktedonobacteria</taxon>
        <taxon>Ktedonobacterales</taxon>
        <taxon>Thermosporotrichaceae</taxon>
        <taxon>Thermosporothrix</taxon>
    </lineage>
</organism>
<evidence type="ECO:0000256" key="1">
    <source>
        <dbReference type="ARBA" id="ARBA00038240"/>
    </source>
</evidence>
<evidence type="ECO:0000313" key="3">
    <source>
        <dbReference type="EMBL" id="BBH88094.1"/>
    </source>
</evidence>
<dbReference type="SUPFAM" id="SSF56112">
    <property type="entry name" value="Protein kinase-like (PK-like)"/>
    <property type="match status" value="1"/>
</dbReference>
<dbReference type="EMBL" id="AP019376">
    <property type="protein sequence ID" value="BBH88094.1"/>
    <property type="molecule type" value="Genomic_DNA"/>
</dbReference>
<dbReference type="InterPro" id="IPR011009">
    <property type="entry name" value="Kinase-like_dom_sf"/>
</dbReference>
<evidence type="ECO:0000259" key="2">
    <source>
        <dbReference type="Pfam" id="PF01636"/>
    </source>
</evidence>
<gene>
    <name evidence="3" type="ORF">KTC_28450</name>
</gene>
<dbReference type="GO" id="GO:0004413">
    <property type="term" value="F:homoserine kinase activity"/>
    <property type="evidence" value="ECO:0007669"/>
    <property type="project" value="TreeGrafter"/>
</dbReference>
<dbReference type="GO" id="GO:0009088">
    <property type="term" value="P:threonine biosynthetic process"/>
    <property type="evidence" value="ECO:0007669"/>
    <property type="project" value="TreeGrafter"/>
</dbReference>
<feature type="domain" description="Aminoglycoside phosphotransferase" evidence="2">
    <location>
        <begin position="45"/>
        <end position="271"/>
    </location>
</feature>
<dbReference type="PANTHER" id="PTHR21064">
    <property type="entry name" value="AMINOGLYCOSIDE PHOSPHOTRANSFERASE DOMAIN-CONTAINING PROTEIN-RELATED"/>
    <property type="match status" value="1"/>
</dbReference>
<sequence length="329" mass="37641">MLQNTFPVQASILSAEALTEQLLSRYALPTPLQCYLLYQGDYDIYSVTTPEAKYILRISSKERTFEEVEAGVRVLVKLIQAGIPFAAPLKQLDHTYVQTLAAPEGPRYAVLYDFAEGEPPGNAITEEQGYSYGQLIARLHKASDVLPQTEKSPHLNESLLIKQPLEILLPFLQHSPNDRHFLEDLGQTLTSILQTLPRQTPVYGICHGDAHKRNILCRPAHEPVLIDFECCYSWRLYDVATFWWSLSHTPLAQGQIVWQAYLQGYQNIRPLSSRETDALPFVVLARELYAQAFMFKKVLLGLRGRGWLNEAYLEQRLTFIRQWLQQHIA</sequence>
<dbReference type="Gene3D" id="3.90.1200.10">
    <property type="match status" value="1"/>
</dbReference>
<dbReference type="Gene3D" id="3.30.200.20">
    <property type="entry name" value="Phosphorylase Kinase, domain 1"/>
    <property type="match status" value="1"/>
</dbReference>
<accession>A0A455SSG2</accession>
<dbReference type="PANTHER" id="PTHR21064:SF6">
    <property type="entry name" value="AMINOGLYCOSIDE PHOSPHOTRANSFERASE DOMAIN-CONTAINING PROTEIN"/>
    <property type="match status" value="1"/>
</dbReference>
<reference evidence="3" key="1">
    <citation type="submission" date="2018-12" db="EMBL/GenBank/DDBJ databases">
        <title>Novel natural products biosynthetic potential of the class Ktedonobacteria.</title>
        <authorList>
            <person name="Zheng Y."/>
            <person name="Saitou A."/>
            <person name="Wang C.M."/>
            <person name="Toyoda A."/>
            <person name="Minakuchi Y."/>
            <person name="Sekiguchi Y."/>
            <person name="Ueda K."/>
            <person name="Takano H."/>
            <person name="Sakai Y."/>
            <person name="Yokota A."/>
            <person name="Yabe S."/>
        </authorList>
    </citation>
    <scope>NUCLEOTIDE SEQUENCE</scope>
    <source>
        <strain evidence="3">COM3</strain>
    </source>
</reference>
<comment type="similarity">
    <text evidence="1">Belongs to the pseudomonas-type ThrB family.</text>
</comment>
<dbReference type="Pfam" id="PF01636">
    <property type="entry name" value="APH"/>
    <property type="match status" value="1"/>
</dbReference>
<dbReference type="InterPro" id="IPR050249">
    <property type="entry name" value="Pseudomonas-type_ThrB"/>
</dbReference>
<dbReference type="AlphaFoldDB" id="A0A455SSG2"/>
<protein>
    <recommendedName>
        <fullName evidence="2">Aminoglycoside phosphotransferase domain-containing protein</fullName>
    </recommendedName>
</protein>
<dbReference type="InterPro" id="IPR002575">
    <property type="entry name" value="Aminoglycoside_PTrfase"/>
</dbReference>